<evidence type="ECO:0000259" key="1">
    <source>
        <dbReference type="Pfam" id="PF09995"/>
    </source>
</evidence>
<evidence type="ECO:0000313" key="3">
    <source>
        <dbReference type="Proteomes" id="UP001501746"/>
    </source>
</evidence>
<comment type="caution">
    <text evidence="2">The sequence shown here is derived from an EMBL/GenBank/DDBJ whole genome shotgun (WGS) entry which is preliminary data.</text>
</comment>
<name>A0ABN2MYA5_9MICO</name>
<dbReference type="PANTHER" id="PTHR36151:SF3">
    <property type="entry name" value="ER-BOUND OXYGENASE MPAB_MPAB'_RUBBER OXYGENASE CATALYTIC DOMAIN-CONTAINING PROTEIN"/>
    <property type="match status" value="1"/>
</dbReference>
<dbReference type="EMBL" id="BAAANK010000009">
    <property type="protein sequence ID" value="GAA1843229.1"/>
    <property type="molecule type" value="Genomic_DNA"/>
</dbReference>
<dbReference type="RefSeq" id="WP_157427737.1">
    <property type="nucleotide sequence ID" value="NZ_BAAANK010000009.1"/>
</dbReference>
<keyword evidence="3" id="KW-1185">Reference proteome</keyword>
<protein>
    <submittedName>
        <fullName evidence="2">Oxygenase MpaB family protein</fullName>
    </submittedName>
</protein>
<dbReference type="InterPro" id="IPR018713">
    <property type="entry name" value="MPAB/Lcp_cat_dom"/>
</dbReference>
<organism evidence="2 3">
    <name type="scientific">Agromyces salentinus</name>
    <dbReference type="NCBI Taxonomy" id="269421"/>
    <lineage>
        <taxon>Bacteria</taxon>
        <taxon>Bacillati</taxon>
        <taxon>Actinomycetota</taxon>
        <taxon>Actinomycetes</taxon>
        <taxon>Micrococcales</taxon>
        <taxon>Microbacteriaceae</taxon>
        <taxon>Agromyces</taxon>
    </lineage>
</organism>
<accession>A0ABN2MYA5</accession>
<reference evidence="2 3" key="1">
    <citation type="journal article" date="2019" name="Int. J. Syst. Evol. Microbiol.">
        <title>The Global Catalogue of Microorganisms (GCM) 10K type strain sequencing project: providing services to taxonomists for standard genome sequencing and annotation.</title>
        <authorList>
            <consortium name="The Broad Institute Genomics Platform"/>
            <consortium name="The Broad Institute Genome Sequencing Center for Infectious Disease"/>
            <person name="Wu L."/>
            <person name="Ma J."/>
        </authorList>
    </citation>
    <scope>NUCLEOTIDE SEQUENCE [LARGE SCALE GENOMIC DNA]</scope>
    <source>
        <strain evidence="2 3">JCM 14323</strain>
    </source>
</reference>
<dbReference type="PANTHER" id="PTHR36151">
    <property type="entry name" value="BLR2777 PROTEIN"/>
    <property type="match status" value="1"/>
</dbReference>
<proteinExistence type="predicted"/>
<dbReference type="Proteomes" id="UP001501746">
    <property type="component" value="Unassembled WGS sequence"/>
</dbReference>
<evidence type="ECO:0000313" key="2">
    <source>
        <dbReference type="EMBL" id="GAA1843229.1"/>
    </source>
</evidence>
<gene>
    <name evidence="2" type="ORF">GCM10009750_31830</name>
</gene>
<feature type="domain" description="ER-bound oxygenase mpaB/mpaB'/Rubber oxygenase catalytic" evidence="1">
    <location>
        <begin position="11"/>
        <end position="255"/>
    </location>
</feature>
<sequence length="288" mass="31605">MADLDERAVFRAHAAEGVLLLGGGAAILLQLADARVAHGVARHSDFAERPFDRLFGTLDYVYAIGFGDADIADEAVRRVNARHVPVRGMLDAPASTPASSDRVQEAADDAVRYSAFDADAQRWVASTLLAVALEVHERVWGPLDAVRADAIVRGYAPLGFSLQGARQGWPTTRAEFDAWWEARLATLRVGEQARSVARTLLGASSALPPGVGLLLPPVRLMTAALLPPAIRDAFGFRWTPRAARAAEAWLGGVAWLWPRLPRRVRDAPMRHSLRRARRRYAERERQGR</sequence>
<dbReference type="Pfam" id="PF09995">
    <property type="entry name" value="MPAB_Lcp_cat"/>
    <property type="match status" value="1"/>
</dbReference>